<sequence>MESILEKVERITLIIDDINLEKTFEDYYNDDIIDLRPGLKFTKEVFEII</sequence>
<name>A0A9N8ZSR9_9GLOM</name>
<comment type="caution">
    <text evidence="1">The sequence shown here is derived from an EMBL/GenBank/DDBJ whole genome shotgun (WGS) entry which is preliminary data.</text>
</comment>
<accession>A0A9N8ZSR9</accession>
<dbReference type="OrthoDB" id="2447121at2759"/>
<keyword evidence="2" id="KW-1185">Reference proteome</keyword>
<dbReference type="EMBL" id="CAJVPS010000740">
    <property type="protein sequence ID" value="CAG8505976.1"/>
    <property type="molecule type" value="Genomic_DNA"/>
</dbReference>
<evidence type="ECO:0000313" key="1">
    <source>
        <dbReference type="EMBL" id="CAG8505976.1"/>
    </source>
</evidence>
<gene>
    <name evidence="1" type="ORF">ALEPTO_LOCUS3724</name>
</gene>
<evidence type="ECO:0000313" key="2">
    <source>
        <dbReference type="Proteomes" id="UP000789508"/>
    </source>
</evidence>
<organism evidence="1 2">
    <name type="scientific">Ambispora leptoticha</name>
    <dbReference type="NCBI Taxonomy" id="144679"/>
    <lineage>
        <taxon>Eukaryota</taxon>
        <taxon>Fungi</taxon>
        <taxon>Fungi incertae sedis</taxon>
        <taxon>Mucoromycota</taxon>
        <taxon>Glomeromycotina</taxon>
        <taxon>Glomeromycetes</taxon>
        <taxon>Archaeosporales</taxon>
        <taxon>Ambisporaceae</taxon>
        <taxon>Ambispora</taxon>
    </lineage>
</organism>
<protein>
    <submittedName>
        <fullName evidence="1">234_t:CDS:1</fullName>
    </submittedName>
</protein>
<dbReference type="AlphaFoldDB" id="A0A9N8ZSR9"/>
<reference evidence="1" key="1">
    <citation type="submission" date="2021-06" db="EMBL/GenBank/DDBJ databases">
        <authorList>
            <person name="Kallberg Y."/>
            <person name="Tangrot J."/>
            <person name="Rosling A."/>
        </authorList>
    </citation>
    <scope>NUCLEOTIDE SEQUENCE</scope>
    <source>
        <strain evidence="1">FL130A</strain>
    </source>
</reference>
<dbReference type="Proteomes" id="UP000789508">
    <property type="component" value="Unassembled WGS sequence"/>
</dbReference>
<proteinExistence type="predicted"/>